<proteinExistence type="predicted"/>
<sequence length="246" mass="29218">MVCQKVGEISLLKQQLKDSQADVASKLSEIVSLRAALRETRSKMEELEEKHQECEETLRLRSTEMEVCENELQRKKNEAELLREKAGKLETDVKTLKQDLLVAKEEHLELLSLKVQLQEQQHLLQVCQSKMADQETSGQVDVLQKEVERLREQLEDEKHKKEKILSSFHREKQTWNKEKDKVIRYQKQLQFNYVQMHRKNQELEKKLKERNSKVDNRTEKDGDQTQEDTDVRKTEVRYDEMVATEI</sequence>
<comment type="caution">
    <text evidence="1">The sequence shown here is derived from an EMBL/GenBank/DDBJ whole genome shotgun (WGS) entry which is preliminary data.</text>
</comment>
<reference evidence="1" key="1">
    <citation type="submission" date="2020-02" db="EMBL/GenBank/DDBJ databases">
        <title>Genome sequencing of the panga catfish, Pangasius djambal.</title>
        <authorList>
            <person name="Wen M."/>
            <person name="Zahm M."/>
            <person name="Roques C."/>
            <person name="Cabau C."/>
            <person name="Klopp C."/>
            <person name="Donnadieu C."/>
            <person name="Jouanno E."/>
            <person name="Avarre J.-C."/>
            <person name="Campet M."/>
            <person name="Ha T."/>
            <person name="Dugue R."/>
            <person name="Lampietro C."/>
            <person name="Louis A."/>
            <person name="Herpin A."/>
            <person name="Echchiki A."/>
            <person name="Berthelot C."/>
            <person name="Parey E."/>
            <person name="Roest-Crollius H."/>
            <person name="Braasch I."/>
            <person name="Postlethwait J.H."/>
            <person name="Bobe J."/>
            <person name="Montfort J."/>
            <person name="Bouchez O."/>
            <person name="Begum T."/>
            <person name="Schartl M."/>
            <person name="Gustiano R."/>
            <person name="Guiguen Y."/>
        </authorList>
    </citation>
    <scope>NUCLEOTIDE SEQUENCE</scope>
    <source>
        <strain evidence="1">Pdj_M5554</strain>
    </source>
</reference>
<accession>A0ACC5YI29</accession>
<evidence type="ECO:0000313" key="2">
    <source>
        <dbReference type="Proteomes" id="UP000830395"/>
    </source>
</evidence>
<evidence type="ECO:0000313" key="1">
    <source>
        <dbReference type="EMBL" id="MCJ8735445.1"/>
    </source>
</evidence>
<dbReference type="EMBL" id="CM040982">
    <property type="protein sequence ID" value="MCJ8735445.1"/>
    <property type="molecule type" value="Genomic_DNA"/>
</dbReference>
<protein>
    <submittedName>
        <fullName evidence="1">Uncharacterized protein</fullName>
    </submittedName>
</protein>
<organism evidence="1 2">
    <name type="scientific">Pangasius djambal</name>
    <dbReference type="NCBI Taxonomy" id="1691987"/>
    <lineage>
        <taxon>Eukaryota</taxon>
        <taxon>Metazoa</taxon>
        <taxon>Chordata</taxon>
        <taxon>Craniata</taxon>
        <taxon>Vertebrata</taxon>
        <taxon>Euteleostomi</taxon>
        <taxon>Actinopterygii</taxon>
        <taxon>Neopterygii</taxon>
        <taxon>Teleostei</taxon>
        <taxon>Ostariophysi</taxon>
        <taxon>Siluriformes</taxon>
        <taxon>Pangasiidae</taxon>
        <taxon>Pangasius</taxon>
    </lineage>
</organism>
<dbReference type="Proteomes" id="UP000830395">
    <property type="component" value="Chromosome 8"/>
</dbReference>
<gene>
    <name evidence="1" type="ORF">PDJAM_G00247340</name>
</gene>
<name>A0ACC5YI29_9TELE</name>
<keyword evidence="2" id="KW-1185">Reference proteome</keyword>